<organism evidence="1 2">
    <name type="scientific">Paramuricea clavata</name>
    <name type="common">Red gorgonian</name>
    <name type="synonym">Violescent sea-whip</name>
    <dbReference type="NCBI Taxonomy" id="317549"/>
    <lineage>
        <taxon>Eukaryota</taxon>
        <taxon>Metazoa</taxon>
        <taxon>Cnidaria</taxon>
        <taxon>Anthozoa</taxon>
        <taxon>Octocorallia</taxon>
        <taxon>Malacalcyonacea</taxon>
        <taxon>Plexauridae</taxon>
        <taxon>Paramuricea</taxon>
    </lineage>
</organism>
<dbReference type="InterPro" id="IPR000421">
    <property type="entry name" value="FA58C"/>
</dbReference>
<dbReference type="PANTHER" id="PTHR24543">
    <property type="entry name" value="MULTICOPPER OXIDASE-RELATED"/>
    <property type="match status" value="1"/>
</dbReference>
<proteinExistence type="predicted"/>
<dbReference type="InterPro" id="IPR008979">
    <property type="entry name" value="Galactose-bd-like_sf"/>
</dbReference>
<dbReference type="PROSITE" id="PS50022">
    <property type="entry name" value="FA58C_3"/>
    <property type="match status" value="1"/>
</dbReference>
<dbReference type="Pfam" id="PF13385">
    <property type="entry name" value="Laminin_G_3"/>
    <property type="match status" value="1"/>
</dbReference>
<feature type="non-terminal residue" evidence="1">
    <location>
        <position position="477"/>
    </location>
</feature>
<evidence type="ECO:0000313" key="1">
    <source>
        <dbReference type="EMBL" id="CAB4028880.1"/>
    </source>
</evidence>
<reference evidence="1" key="1">
    <citation type="submission" date="2020-04" db="EMBL/GenBank/DDBJ databases">
        <authorList>
            <person name="Alioto T."/>
            <person name="Alioto T."/>
            <person name="Gomez Garrido J."/>
        </authorList>
    </citation>
    <scope>NUCLEOTIDE SEQUENCE</scope>
    <source>
        <strain evidence="1">A484AB</strain>
    </source>
</reference>
<dbReference type="Gene3D" id="2.60.120.200">
    <property type="match status" value="1"/>
</dbReference>
<dbReference type="Pfam" id="PF00754">
    <property type="entry name" value="F5_F8_type_C"/>
    <property type="match status" value="1"/>
</dbReference>
<dbReference type="Gene3D" id="2.60.120.260">
    <property type="entry name" value="Galactose-binding domain-like"/>
    <property type="match status" value="1"/>
</dbReference>
<keyword evidence="2" id="KW-1185">Reference proteome</keyword>
<gene>
    <name evidence="1" type="ORF">PACLA_8A032882</name>
</gene>
<dbReference type="AlphaFoldDB" id="A0A6S7JIP2"/>
<dbReference type="EMBL" id="CACRXK020015793">
    <property type="protein sequence ID" value="CAB4028880.1"/>
    <property type="molecule type" value="Genomic_DNA"/>
</dbReference>
<evidence type="ECO:0000313" key="2">
    <source>
        <dbReference type="Proteomes" id="UP001152795"/>
    </source>
</evidence>
<name>A0A6S7JIP2_PARCT</name>
<dbReference type="SUPFAM" id="SSF49785">
    <property type="entry name" value="Galactose-binding domain-like"/>
    <property type="match status" value="1"/>
</dbReference>
<comment type="caution">
    <text evidence="1">The sequence shown here is derived from an EMBL/GenBank/DDBJ whole genome shotgun (WGS) entry which is preliminary data.</text>
</comment>
<protein>
    <submittedName>
        <fullName evidence="1">Uncharacterized protein</fullName>
    </submittedName>
</protein>
<dbReference type="SUPFAM" id="SSF49899">
    <property type="entry name" value="Concanavalin A-like lectins/glucanases"/>
    <property type="match status" value="1"/>
</dbReference>
<accession>A0A6S7JIP2</accession>
<sequence length="477" mass="53173">MTGLTPEEHVAYPISGGFVAITLRFRTHGTNTVELMFVGDGFQNKYVLKVAGSTPLTFTLDNSSPVTVLGDLPANLDLQFWVDFSSDKFVVGMGSEHLITIDHTITTVSRMIISPGSATVVSASVCSMRGTCLEDARHHWPMDKLDGGGIGDIAGSHHGRVETGGEIVNTGPIVHNGFRTAAIALKESDRGTIDLGDLSELQMMNLDWAAGWTFSFWLRFDTLKNLTGDATRYCPVMEVLGYFTMVRLATNELVFVFHKDATKYKVLYNGLVTTNTWTHWTLTWLNNEKLTVYRNLVGVWRSHYYTHDIWWFDGVPRLRIGCPARLNIPEFVCDDISIADVVFWDRRLSSQELVNKFQCSGYRFGQANSLDIGSGQTLDSGMTASSHLLSDSSGENGWFPHYARAGLQALNSDAWSPSRLDEDAYLQVDLNQWVKVTEVAVQGSFEAEGWVTGYSLSYKQKTAPWKFVPYITNHSVE</sequence>
<dbReference type="InterPro" id="IPR013320">
    <property type="entry name" value="ConA-like_dom_sf"/>
</dbReference>
<dbReference type="PANTHER" id="PTHR24543:SF336">
    <property type="entry name" value="F5_8 TYPE C DOMAIN-CONTAINING PROTEIN"/>
    <property type="match status" value="1"/>
</dbReference>
<dbReference type="PROSITE" id="PS01285">
    <property type="entry name" value="FA58C_1"/>
    <property type="match status" value="1"/>
</dbReference>
<dbReference type="Proteomes" id="UP001152795">
    <property type="component" value="Unassembled WGS sequence"/>
</dbReference>